<protein>
    <submittedName>
        <fullName evidence="10">Amino acid/amide ABC transporter membrane protein 1 (HAAT family)</fullName>
    </submittedName>
</protein>
<keyword evidence="6 9" id="KW-1133">Transmembrane helix</keyword>
<dbReference type="GO" id="GO:0022857">
    <property type="term" value="F:transmembrane transporter activity"/>
    <property type="evidence" value="ECO:0007669"/>
    <property type="project" value="InterPro"/>
</dbReference>
<feature type="transmembrane region" description="Helical" evidence="9">
    <location>
        <begin position="100"/>
        <end position="116"/>
    </location>
</feature>
<keyword evidence="2" id="KW-0813">Transport</keyword>
<evidence type="ECO:0000256" key="6">
    <source>
        <dbReference type="ARBA" id="ARBA00022989"/>
    </source>
</evidence>
<feature type="transmembrane region" description="Helical" evidence="9">
    <location>
        <begin position="340"/>
        <end position="358"/>
    </location>
</feature>
<gene>
    <name evidence="10" type="ORF">BDK89_3752</name>
</gene>
<feature type="transmembrane region" description="Helical" evidence="9">
    <location>
        <begin position="34"/>
        <end position="54"/>
    </location>
</feature>
<dbReference type="Proteomes" id="UP000294558">
    <property type="component" value="Unassembled WGS sequence"/>
</dbReference>
<dbReference type="Pfam" id="PF02653">
    <property type="entry name" value="BPD_transp_2"/>
    <property type="match status" value="1"/>
</dbReference>
<evidence type="ECO:0000256" key="3">
    <source>
        <dbReference type="ARBA" id="ARBA00022475"/>
    </source>
</evidence>
<dbReference type="CDD" id="cd06582">
    <property type="entry name" value="TM_PBP1_LivH_like"/>
    <property type="match status" value="1"/>
</dbReference>
<feature type="transmembrane region" description="Helical" evidence="9">
    <location>
        <begin position="69"/>
        <end position="93"/>
    </location>
</feature>
<feature type="transmembrane region" description="Helical" evidence="9">
    <location>
        <begin position="215"/>
        <end position="237"/>
    </location>
</feature>
<comment type="similarity">
    <text evidence="8">Belongs to the binding-protein-dependent transport system permease family. LivHM subfamily.</text>
</comment>
<keyword evidence="3" id="KW-1003">Cell membrane</keyword>
<evidence type="ECO:0000256" key="4">
    <source>
        <dbReference type="ARBA" id="ARBA00022692"/>
    </source>
</evidence>
<dbReference type="GO" id="GO:0005886">
    <property type="term" value="C:plasma membrane"/>
    <property type="evidence" value="ECO:0007669"/>
    <property type="project" value="UniProtKB-SubCell"/>
</dbReference>
<comment type="caution">
    <text evidence="10">The sequence shown here is derived from an EMBL/GenBank/DDBJ whole genome shotgun (WGS) entry which is preliminary data.</text>
</comment>
<evidence type="ECO:0000256" key="1">
    <source>
        <dbReference type="ARBA" id="ARBA00004651"/>
    </source>
</evidence>
<dbReference type="PANTHER" id="PTHR11795:SF442">
    <property type="entry name" value="ABC TRANSPORTER ATP-BINDING PROTEIN"/>
    <property type="match status" value="1"/>
</dbReference>
<sequence length="368" mass="39207">MDSEPARSSGATDITHVTEPPIASRSGVTRSRPLSTWFVWAVGVFVALWVLFIARGTSAGAAVDEPGEFIVTLLDGLTFAGLLFVVASGFTLVFGLMRTVNMAHGSLFLLSAYVAIEIQQSMVGKDRNIEAGDVGILQWVVPLLIGSMVVAVVGIVMQQLLLRWNQGQDLRQALITLAVSVILADQMLAHFGGLAQRVVWPGAVTQFFEIAGERYALSRLFMLALALCVGIALWLWLNHTRMGMVIRAGVDDQEMVRALGINITVVFGVTFFVGAFLAGMGGVMGASFAGVAPGTDGQWLLNSLIVVIVGGLGSIKGAVAGSLLYGMVIAFAPAYLPSDYTFYAIIFTFVLLALVLAVRPYGLFGREA</sequence>
<evidence type="ECO:0000313" key="10">
    <source>
        <dbReference type="EMBL" id="TDT18136.1"/>
    </source>
</evidence>
<name>A0A4R7I5Q6_9ACTN</name>
<dbReference type="PANTHER" id="PTHR11795">
    <property type="entry name" value="BRANCHED-CHAIN AMINO ACID TRANSPORT SYSTEM PERMEASE PROTEIN LIVH"/>
    <property type="match status" value="1"/>
</dbReference>
<organism evidence="10 11">
    <name type="scientific">Ilumatobacter fluminis</name>
    <dbReference type="NCBI Taxonomy" id="467091"/>
    <lineage>
        <taxon>Bacteria</taxon>
        <taxon>Bacillati</taxon>
        <taxon>Actinomycetota</taxon>
        <taxon>Acidimicrobiia</taxon>
        <taxon>Acidimicrobiales</taxon>
        <taxon>Ilumatobacteraceae</taxon>
        <taxon>Ilumatobacter</taxon>
    </lineage>
</organism>
<reference evidence="10 11" key="1">
    <citation type="submission" date="2019-03" db="EMBL/GenBank/DDBJ databases">
        <title>Sequencing the genomes of 1000 actinobacteria strains.</title>
        <authorList>
            <person name="Klenk H.-P."/>
        </authorList>
    </citation>
    <scope>NUCLEOTIDE SEQUENCE [LARGE SCALE GENOMIC DNA]</scope>
    <source>
        <strain evidence="10 11">DSM 18936</strain>
    </source>
</reference>
<feature type="transmembrane region" description="Helical" evidence="9">
    <location>
        <begin position="299"/>
        <end position="328"/>
    </location>
</feature>
<accession>A0A4R7I5Q6</accession>
<keyword evidence="5" id="KW-0029">Amino-acid transport</keyword>
<evidence type="ECO:0000256" key="2">
    <source>
        <dbReference type="ARBA" id="ARBA00022448"/>
    </source>
</evidence>
<dbReference type="GO" id="GO:0006865">
    <property type="term" value="P:amino acid transport"/>
    <property type="evidence" value="ECO:0007669"/>
    <property type="project" value="UniProtKB-KW"/>
</dbReference>
<keyword evidence="11" id="KW-1185">Reference proteome</keyword>
<keyword evidence="7 9" id="KW-0472">Membrane</keyword>
<evidence type="ECO:0000256" key="9">
    <source>
        <dbReference type="SAM" id="Phobius"/>
    </source>
</evidence>
<dbReference type="EMBL" id="SOAU01000001">
    <property type="protein sequence ID" value="TDT18136.1"/>
    <property type="molecule type" value="Genomic_DNA"/>
</dbReference>
<comment type="subcellular location">
    <subcellularLocation>
        <location evidence="1">Cell membrane</location>
        <topology evidence="1">Multi-pass membrane protein</topology>
    </subcellularLocation>
</comment>
<evidence type="ECO:0000256" key="5">
    <source>
        <dbReference type="ARBA" id="ARBA00022970"/>
    </source>
</evidence>
<dbReference type="InterPro" id="IPR001851">
    <property type="entry name" value="ABC_transp_permease"/>
</dbReference>
<evidence type="ECO:0000256" key="7">
    <source>
        <dbReference type="ARBA" id="ARBA00023136"/>
    </source>
</evidence>
<keyword evidence="4 9" id="KW-0812">Transmembrane</keyword>
<dbReference type="InterPro" id="IPR052157">
    <property type="entry name" value="BCAA_transport_permease"/>
</dbReference>
<proteinExistence type="inferred from homology"/>
<feature type="transmembrane region" description="Helical" evidence="9">
    <location>
        <begin position="258"/>
        <end position="279"/>
    </location>
</feature>
<feature type="transmembrane region" description="Helical" evidence="9">
    <location>
        <begin position="136"/>
        <end position="162"/>
    </location>
</feature>
<evidence type="ECO:0000313" key="11">
    <source>
        <dbReference type="Proteomes" id="UP000294558"/>
    </source>
</evidence>
<feature type="transmembrane region" description="Helical" evidence="9">
    <location>
        <begin position="174"/>
        <end position="195"/>
    </location>
</feature>
<evidence type="ECO:0000256" key="8">
    <source>
        <dbReference type="ARBA" id="ARBA00037998"/>
    </source>
</evidence>
<dbReference type="AlphaFoldDB" id="A0A4R7I5Q6"/>